<reference evidence="2" key="1">
    <citation type="journal article" date="2023" name="Science">
        <title>Genome structures resolve the early diversification of teleost fishes.</title>
        <authorList>
            <person name="Parey E."/>
            <person name="Louis A."/>
            <person name="Montfort J."/>
            <person name="Bouchez O."/>
            <person name="Roques C."/>
            <person name="Iampietro C."/>
            <person name="Lluch J."/>
            <person name="Castinel A."/>
            <person name="Donnadieu C."/>
            <person name="Desvignes T."/>
            <person name="Floi Bucao C."/>
            <person name="Jouanno E."/>
            <person name="Wen M."/>
            <person name="Mejri S."/>
            <person name="Dirks R."/>
            <person name="Jansen H."/>
            <person name="Henkel C."/>
            <person name="Chen W.J."/>
            <person name="Zahm M."/>
            <person name="Cabau C."/>
            <person name="Klopp C."/>
            <person name="Thompson A.W."/>
            <person name="Robinson-Rechavi M."/>
            <person name="Braasch I."/>
            <person name="Lecointre G."/>
            <person name="Bobe J."/>
            <person name="Postlethwait J.H."/>
            <person name="Berthelot C."/>
            <person name="Roest Crollius H."/>
            <person name="Guiguen Y."/>
        </authorList>
    </citation>
    <scope>NUCLEOTIDE SEQUENCE</scope>
    <source>
        <strain evidence="2">NC1722</strain>
    </source>
</reference>
<name>A0AAD7SW34_9TELE</name>
<proteinExistence type="predicted"/>
<comment type="caution">
    <text evidence="2">The sequence shown here is derived from an EMBL/GenBank/DDBJ whole genome shotgun (WGS) entry which is preliminary data.</text>
</comment>
<evidence type="ECO:0000313" key="3">
    <source>
        <dbReference type="Proteomes" id="UP001221898"/>
    </source>
</evidence>
<keyword evidence="3" id="KW-1185">Reference proteome</keyword>
<protein>
    <submittedName>
        <fullName evidence="2">Uncharacterized protein</fullName>
    </submittedName>
</protein>
<sequence>MRMETVLMAQIADQKRSAVHGVRAAVCGVVGEGVASPAARPTKETTPPGADLATGLPSFLVPRSQPTQMPIAGAAADDGLPPCSLRTSGTSPSPPRTERPCPRTRPAPARAISDSPTRA</sequence>
<organism evidence="2 3">
    <name type="scientific">Aldrovandia affinis</name>
    <dbReference type="NCBI Taxonomy" id="143900"/>
    <lineage>
        <taxon>Eukaryota</taxon>
        <taxon>Metazoa</taxon>
        <taxon>Chordata</taxon>
        <taxon>Craniata</taxon>
        <taxon>Vertebrata</taxon>
        <taxon>Euteleostomi</taxon>
        <taxon>Actinopterygii</taxon>
        <taxon>Neopterygii</taxon>
        <taxon>Teleostei</taxon>
        <taxon>Notacanthiformes</taxon>
        <taxon>Halosauridae</taxon>
        <taxon>Aldrovandia</taxon>
    </lineage>
</organism>
<feature type="region of interest" description="Disordered" evidence="1">
    <location>
        <begin position="35"/>
        <end position="119"/>
    </location>
</feature>
<gene>
    <name evidence="2" type="ORF">AAFF_G00234350</name>
</gene>
<dbReference type="Proteomes" id="UP001221898">
    <property type="component" value="Unassembled WGS sequence"/>
</dbReference>
<evidence type="ECO:0000313" key="2">
    <source>
        <dbReference type="EMBL" id="KAJ8409237.1"/>
    </source>
</evidence>
<dbReference type="AlphaFoldDB" id="A0AAD7SW34"/>
<evidence type="ECO:0000256" key="1">
    <source>
        <dbReference type="SAM" id="MobiDB-lite"/>
    </source>
</evidence>
<dbReference type="EMBL" id="JAINUG010000031">
    <property type="protein sequence ID" value="KAJ8409237.1"/>
    <property type="molecule type" value="Genomic_DNA"/>
</dbReference>
<accession>A0AAD7SW34</accession>